<reference evidence="3" key="1">
    <citation type="journal article" date="2023" name="Commun. Biol.">
        <title>Genome analysis of Parmales, the sister group of diatoms, reveals the evolutionary specialization of diatoms from phago-mixotrophs to photoautotrophs.</title>
        <authorList>
            <person name="Ban H."/>
            <person name="Sato S."/>
            <person name="Yoshikawa S."/>
            <person name="Yamada K."/>
            <person name="Nakamura Y."/>
            <person name="Ichinomiya M."/>
            <person name="Sato N."/>
            <person name="Blanc-Mathieu R."/>
            <person name="Endo H."/>
            <person name="Kuwata A."/>
            <person name="Ogata H."/>
        </authorList>
    </citation>
    <scope>NUCLEOTIDE SEQUENCE [LARGE SCALE GENOMIC DNA]</scope>
    <source>
        <strain evidence="3">NIES 3700</strain>
    </source>
</reference>
<gene>
    <name evidence="2" type="ORF">TrLO_g9876</name>
</gene>
<keyword evidence="3" id="KW-1185">Reference proteome</keyword>
<dbReference type="Proteomes" id="UP001165122">
    <property type="component" value="Unassembled WGS sequence"/>
</dbReference>
<feature type="region of interest" description="Disordered" evidence="1">
    <location>
        <begin position="305"/>
        <end position="332"/>
    </location>
</feature>
<evidence type="ECO:0000256" key="1">
    <source>
        <dbReference type="SAM" id="MobiDB-lite"/>
    </source>
</evidence>
<organism evidence="2 3">
    <name type="scientific">Triparma laevis f. longispina</name>
    <dbReference type="NCBI Taxonomy" id="1714387"/>
    <lineage>
        <taxon>Eukaryota</taxon>
        <taxon>Sar</taxon>
        <taxon>Stramenopiles</taxon>
        <taxon>Ochrophyta</taxon>
        <taxon>Bolidophyceae</taxon>
        <taxon>Parmales</taxon>
        <taxon>Triparmaceae</taxon>
        <taxon>Triparma</taxon>
    </lineage>
</organism>
<protein>
    <submittedName>
        <fullName evidence="2">Uncharacterized protein</fullName>
    </submittedName>
</protein>
<evidence type="ECO:0000313" key="2">
    <source>
        <dbReference type="EMBL" id="GMI10354.1"/>
    </source>
</evidence>
<name>A0A9W7KSX4_9STRA</name>
<feature type="compositionally biased region" description="Low complexity" evidence="1">
    <location>
        <begin position="230"/>
        <end position="240"/>
    </location>
</feature>
<feature type="region of interest" description="Disordered" evidence="1">
    <location>
        <begin position="230"/>
        <end position="255"/>
    </location>
</feature>
<comment type="caution">
    <text evidence="2">The sequence shown here is derived from an EMBL/GenBank/DDBJ whole genome shotgun (WGS) entry which is preliminary data.</text>
</comment>
<evidence type="ECO:0000313" key="3">
    <source>
        <dbReference type="Proteomes" id="UP001165122"/>
    </source>
</evidence>
<feature type="compositionally biased region" description="Basic and acidic residues" evidence="1">
    <location>
        <begin position="305"/>
        <end position="321"/>
    </location>
</feature>
<dbReference type="AlphaFoldDB" id="A0A9W7KSX4"/>
<sequence>MSTRSRRSKPQIDYFAKLTEGNRRGMTRLIKDNSDAVAEMLSMDGSTPLETLCARCAEVMKKEHLVPSSFLALYFDDEMLSPHAAILGKSPKGNSTTLAERIANVWARNKLDMFDNPWIEKPAENKRSYDDYSGSPYNPNPYGGVNPYAKQQRYMDPLDPHVGMSQGFAAPQTYSGMAGQQIGGRMGVGAGVGVGHMMGVGVGVGHMGQAMGQAMGQYQQVQQQQGYQQQQQQQQQQQHQPISLGSVDPTPVSAAPTVVETEPTTTNIVGGQGGIGPAWTRGEIEAPTGSRDMGSWQAKVYTEEQQQRLGLDEQGKFREGEGEGEVVTNNIV</sequence>
<proteinExistence type="predicted"/>
<accession>A0A9W7KSX4</accession>
<dbReference type="EMBL" id="BRXW01000148">
    <property type="protein sequence ID" value="GMI10354.1"/>
    <property type="molecule type" value="Genomic_DNA"/>
</dbReference>
<dbReference type="OrthoDB" id="10265454at2759"/>